<evidence type="ECO:0000313" key="3">
    <source>
        <dbReference type="EMBL" id="GAQ84531.1"/>
    </source>
</evidence>
<keyword evidence="1" id="KW-0175">Coiled coil</keyword>
<dbReference type="AlphaFoldDB" id="A0A1Y1I5V0"/>
<sequence length="253" mass="27421">MTRALVPVVGANSRPLGASHWDTSNGEYGSFYRKKRAREVFRRDVDEPSVTVEEQPLAGEVLMAQPAQQVVVDGAYRQENEVLRRELDDCKAELERLRRAVEEVLGANAAGGVAIPPAVPQAFPQPVPQAVPRAAPVAYPGREDAAVQTPESVAIAAAEAERAAGRAADMAAVKVNPPFRTGVYRPPAVVRDPFRDPSAHTPLWRLPKERSLELERPVKVVPARPYRPGTGNIGAYKNPPYSRNGVGPSWGGQ</sequence>
<evidence type="ECO:0000313" key="4">
    <source>
        <dbReference type="Proteomes" id="UP000054558"/>
    </source>
</evidence>
<evidence type="ECO:0000256" key="1">
    <source>
        <dbReference type="SAM" id="Coils"/>
    </source>
</evidence>
<dbReference type="EMBL" id="DF237142">
    <property type="protein sequence ID" value="GAQ84531.1"/>
    <property type="molecule type" value="Genomic_DNA"/>
</dbReference>
<gene>
    <name evidence="3" type="ORF">KFL_001930090</name>
</gene>
<proteinExistence type="predicted"/>
<name>A0A1Y1I5V0_KLENI</name>
<organism evidence="3 4">
    <name type="scientific">Klebsormidium nitens</name>
    <name type="common">Green alga</name>
    <name type="synonym">Ulothrix nitens</name>
    <dbReference type="NCBI Taxonomy" id="105231"/>
    <lineage>
        <taxon>Eukaryota</taxon>
        <taxon>Viridiplantae</taxon>
        <taxon>Streptophyta</taxon>
        <taxon>Klebsormidiophyceae</taxon>
        <taxon>Klebsormidiales</taxon>
        <taxon>Klebsormidiaceae</taxon>
        <taxon>Klebsormidium</taxon>
    </lineage>
</organism>
<accession>A0A1Y1I5V0</accession>
<keyword evidence="4" id="KW-1185">Reference proteome</keyword>
<reference evidence="3 4" key="1">
    <citation type="journal article" date="2014" name="Nat. Commun.">
        <title>Klebsormidium flaccidum genome reveals primary factors for plant terrestrial adaptation.</title>
        <authorList>
            <person name="Hori K."/>
            <person name="Maruyama F."/>
            <person name="Fujisawa T."/>
            <person name="Togashi T."/>
            <person name="Yamamoto N."/>
            <person name="Seo M."/>
            <person name="Sato S."/>
            <person name="Yamada T."/>
            <person name="Mori H."/>
            <person name="Tajima N."/>
            <person name="Moriyama T."/>
            <person name="Ikeuchi M."/>
            <person name="Watanabe M."/>
            <person name="Wada H."/>
            <person name="Kobayashi K."/>
            <person name="Saito M."/>
            <person name="Masuda T."/>
            <person name="Sasaki-Sekimoto Y."/>
            <person name="Mashiguchi K."/>
            <person name="Awai K."/>
            <person name="Shimojima M."/>
            <person name="Masuda S."/>
            <person name="Iwai M."/>
            <person name="Nobusawa T."/>
            <person name="Narise T."/>
            <person name="Kondo S."/>
            <person name="Saito H."/>
            <person name="Sato R."/>
            <person name="Murakawa M."/>
            <person name="Ihara Y."/>
            <person name="Oshima-Yamada Y."/>
            <person name="Ohtaka K."/>
            <person name="Satoh M."/>
            <person name="Sonobe K."/>
            <person name="Ishii M."/>
            <person name="Ohtani R."/>
            <person name="Kanamori-Sato M."/>
            <person name="Honoki R."/>
            <person name="Miyazaki D."/>
            <person name="Mochizuki H."/>
            <person name="Umetsu J."/>
            <person name="Higashi K."/>
            <person name="Shibata D."/>
            <person name="Kamiya Y."/>
            <person name="Sato N."/>
            <person name="Nakamura Y."/>
            <person name="Tabata S."/>
            <person name="Ida S."/>
            <person name="Kurokawa K."/>
            <person name="Ohta H."/>
        </authorList>
    </citation>
    <scope>NUCLEOTIDE SEQUENCE [LARGE SCALE GENOMIC DNA]</scope>
    <source>
        <strain evidence="3 4">NIES-2285</strain>
    </source>
</reference>
<feature type="coiled-coil region" evidence="1">
    <location>
        <begin position="80"/>
        <end position="107"/>
    </location>
</feature>
<protein>
    <submittedName>
        <fullName evidence="3">Uncharacterized protein</fullName>
    </submittedName>
</protein>
<feature type="region of interest" description="Disordered" evidence="2">
    <location>
        <begin position="222"/>
        <end position="253"/>
    </location>
</feature>
<evidence type="ECO:0000256" key="2">
    <source>
        <dbReference type="SAM" id="MobiDB-lite"/>
    </source>
</evidence>
<dbReference type="Proteomes" id="UP000054558">
    <property type="component" value="Unassembled WGS sequence"/>
</dbReference>